<reference evidence="2" key="1">
    <citation type="journal article" date="2019" name="MBio">
        <title>Virus Genomes from Deep Sea Sediments Expand the Ocean Megavirome and Support Independent Origins of Viral Gigantism.</title>
        <authorList>
            <person name="Backstrom D."/>
            <person name="Yutin N."/>
            <person name="Jorgensen S.L."/>
            <person name="Dharamshi J."/>
            <person name="Homa F."/>
            <person name="Zaremba-Niedwiedzka K."/>
            <person name="Spang A."/>
            <person name="Wolf Y.I."/>
            <person name="Koonin E.V."/>
            <person name="Ettema T.J."/>
        </authorList>
    </citation>
    <scope>NUCLEOTIDE SEQUENCE</scope>
</reference>
<gene>
    <name evidence="2" type="ORF">LCMAC101_05070</name>
</gene>
<dbReference type="EMBL" id="MK500328">
    <property type="protein sequence ID" value="QBK85912.1"/>
    <property type="molecule type" value="Genomic_DNA"/>
</dbReference>
<proteinExistence type="predicted"/>
<feature type="coiled-coil region" evidence="1">
    <location>
        <begin position="206"/>
        <end position="234"/>
    </location>
</feature>
<name>A0A481YRS9_9VIRU</name>
<evidence type="ECO:0000256" key="1">
    <source>
        <dbReference type="SAM" id="Coils"/>
    </source>
</evidence>
<sequence>MDKKELKDYVEDVVSCALEDSKVIEDDSEARDKFVKEVTEKLYRQVEFYAWERINENSFLFRATKRKREQDRIDEKFRRSIQEDVAINLHENSSEFQLRLVKKRRMNEAIKETQDFTTPYTYQPAEKELPENFEKLPMSDENEREPWDYVSTYKTDASCLLSLMDAPLEEVINFLIRNCHSAEEMKTTMVKISQCGLVDKEISWPIENLLDDIVEMEKKEREETEKVIKDIVKEKLTEENIQQLIKATFKKTVEEVED</sequence>
<organism evidence="2">
    <name type="scientific">Marseillevirus LCMAC101</name>
    <dbReference type="NCBI Taxonomy" id="2506602"/>
    <lineage>
        <taxon>Viruses</taxon>
        <taxon>Varidnaviria</taxon>
        <taxon>Bamfordvirae</taxon>
        <taxon>Nucleocytoviricota</taxon>
        <taxon>Megaviricetes</taxon>
        <taxon>Pimascovirales</taxon>
        <taxon>Pimascovirales incertae sedis</taxon>
        <taxon>Marseilleviridae</taxon>
    </lineage>
</organism>
<protein>
    <submittedName>
        <fullName evidence="2">Uncharacterized protein</fullName>
    </submittedName>
</protein>
<evidence type="ECO:0000313" key="2">
    <source>
        <dbReference type="EMBL" id="QBK85912.1"/>
    </source>
</evidence>
<keyword evidence="1" id="KW-0175">Coiled coil</keyword>
<accession>A0A481YRS9</accession>